<dbReference type="Proteomes" id="UP001178461">
    <property type="component" value="Chromosome 16"/>
</dbReference>
<feature type="compositionally biased region" description="Basic and acidic residues" evidence="1">
    <location>
        <begin position="47"/>
        <end position="66"/>
    </location>
</feature>
<feature type="region of interest" description="Disordered" evidence="1">
    <location>
        <begin position="24"/>
        <end position="76"/>
    </location>
</feature>
<dbReference type="AlphaFoldDB" id="A0AA35PRB4"/>
<feature type="compositionally biased region" description="Basic residues" evidence="1">
    <location>
        <begin position="141"/>
        <end position="150"/>
    </location>
</feature>
<feature type="region of interest" description="Disordered" evidence="1">
    <location>
        <begin position="131"/>
        <end position="156"/>
    </location>
</feature>
<protein>
    <submittedName>
        <fullName evidence="2">Uncharacterized protein</fullName>
    </submittedName>
</protein>
<name>A0AA35PRB4_9SAUR</name>
<keyword evidence="3" id="KW-1185">Reference proteome</keyword>
<evidence type="ECO:0000313" key="2">
    <source>
        <dbReference type="EMBL" id="CAI5798476.1"/>
    </source>
</evidence>
<reference evidence="2" key="1">
    <citation type="submission" date="2022-12" db="EMBL/GenBank/DDBJ databases">
        <authorList>
            <person name="Alioto T."/>
            <person name="Alioto T."/>
            <person name="Gomez Garrido J."/>
        </authorList>
    </citation>
    <scope>NUCLEOTIDE SEQUENCE</scope>
</reference>
<gene>
    <name evidence="2" type="ORF">PODLI_1B039022</name>
</gene>
<organism evidence="2 3">
    <name type="scientific">Podarcis lilfordi</name>
    <name type="common">Lilford's wall lizard</name>
    <dbReference type="NCBI Taxonomy" id="74358"/>
    <lineage>
        <taxon>Eukaryota</taxon>
        <taxon>Metazoa</taxon>
        <taxon>Chordata</taxon>
        <taxon>Craniata</taxon>
        <taxon>Vertebrata</taxon>
        <taxon>Euteleostomi</taxon>
        <taxon>Lepidosauria</taxon>
        <taxon>Squamata</taxon>
        <taxon>Bifurcata</taxon>
        <taxon>Unidentata</taxon>
        <taxon>Episquamata</taxon>
        <taxon>Laterata</taxon>
        <taxon>Lacertibaenia</taxon>
        <taxon>Lacertidae</taxon>
        <taxon>Podarcis</taxon>
    </lineage>
</organism>
<evidence type="ECO:0000313" key="3">
    <source>
        <dbReference type="Proteomes" id="UP001178461"/>
    </source>
</evidence>
<evidence type="ECO:0000256" key="1">
    <source>
        <dbReference type="SAM" id="MobiDB-lite"/>
    </source>
</evidence>
<proteinExistence type="predicted"/>
<sequence length="229" mass="25380">MAAAPLSLERYIRFLIWSAAPYKAPPRRHGHVVNGSLSLHPPHPSRGARDPRQQEKQRRRRSEIDKRRRRSDAAAAAAAAASLGKEKFLARSASPFCAQAQLQDRGRRVARQRRNCCFFLALEGEAQGAASRAPQAEFASKKRKGKKKERKPSISSAGFRRRIKSAFRADLSGFECLLAAAASLEEVFSLVMGTFFGVVTTLCAFHPLATEDPRFLPFSLLGFCQIEAL</sequence>
<accession>A0AA35PRB4</accession>
<dbReference type="EMBL" id="OX395143">
    <property type="protein sequence ID" value="CAI5798476.1"/>
    <property type="molecule type" value="Genomic_DNA"/>
</dbReference>